<comment type="similarity">
    <text evidence="1">Belongs to the ner transcriptional regulatory family.</text>
</comment>
<keyword evidence="2" id="KW-0805">Transcription regulation</keyword>
<dbReference type="AlphaFoldDB" id="A0A0D6Q3X9"/>
<evidence type="ECO:0000256" key="5">
    <source>
        <dbReference type="SAM" id="MobiDB-lite"/>
    </source>
</evidence>
<keyword evidence="3" id="KW-0238">DNA-binding</keyword>
<proteinExistence type="inferred from homology"/>
<evidence type="ECO:0000256" key="4">
    <source>
        <dbReference type="ARBA" id="ARBA00023163"/>
    </source>
</evidence>
<sequence length="102" mass="11233">MAQKHHGMHVERIKAELREKFGPLSHISVALGLNSNAISAALSHPGRSVKVERLIAKLLKKTPYEVFGDERFHSDDTPVSRTANRKPTCRIPDGLRQIGAAA</sequence>
<comment type="caution">
    <text evidence="7">The sequence shown here is derived from an EMBL/GenBank/DDBJ whole genome shotgun (WGS) entry which is preliminary data.</text>
</comment>
<evidence type="ECO:0000256" key="2">
    <source>
        <dbReference type="ARBA" id="ARBA00023015"/>
    </source>
</evidence>
<dbReference type="Proteomes" id="UP000032675">
    <property type="component" value="Unassembled WGS sequence"/>
</dbReference>
<organism evidence="7 8">
    <name type="scientific">Komagataeibacter europaeus NBRC 3261</name>
    <dbReference type="NCBI Taxonomy" id="1234669"/>
    <lineage>
        <taxon>Bacteria</taxon>
        <taxon>Pseudomonadati</taxon>
        <taxon>Pseudomonadota</taxon>
        <taxon>Alphaproteobacteria</taxon>
        <taxon>Acetobacterales</taxon>
        <taxon>Acetobacteraceae</taxon>
        <taxon>Komagataeibacter</taxon>
    </lineage>
</organism>
<evidence type="ECO:0000313" key="8">
    <source>
        <dbReference type="Proteomes" id="UP000032675"/>
    </source>
</evidence>
<dbReference type="GO" id="GO:0003677">
    <property type="term" value="F:DNA binding"/>
    <property type="evidence" value="ECO:0007669"/>
    <property type="project" value="UniProtKB-KW"/>
</dbReference>
<dbReference type="InterPro" id="IPR010982">
    <property type="entry name" value="Lambda_DNA-bd_dom_sf"/>
</dbReference>
<feature type="domain" description="Ner winged helix-turn-helix DNA-binding" evidence="6">
    <location>
        <begin position="8"/>
        <end position="81"/>
    </location>
</feature>
<reference evidence="7 8" key="1">
    <citation type="submission" date="2012-11" db="EMBL/GenBank/DDBJ databases">
        <title>Whole genome sequence of Gluconacetobacter europaeus NBRC3261.</title>
        <authorList>
            <person name="Azuma Y."/>
            <person name="Higashiura N."/>
            <person name="Hirakawa H."/>
            <person name="Matsushita K."/>
        </authorList>
    </citation>
    <scope>NUCLEOTIDE SEQUENCE [LARGE SCALE GENOMIC DNA]</scope>
    <source>
        <strain evidence="7 8">NBRC 3261</strain>
    </source>
</reference>
<protein>
    <submittedName>
        <fullName evidence="7">Sugar fermentation stimulation protein B</fullName>
    </submittedName>
</protein>
<dbReference type="Pfam" id="PF13693">
    <property type="entry name" value="HTH_35"/>
    <property type="match status" value="1"/>
</dbReference>
<dbReference type="InterPro" id="IPR038722">
    <property type="entry name" value="Ner_HTH_dom"/>
</dbReference>
<name>A0A0D6Q3X9_KOMEU</name>
<evidence type="ECO:0000256" key="1">
    <source>
        <dbReference type="ARBA" id="ARBA00006157"/>
    </source>
</evidence>
<gene>
    <name evidence="7" type="ORF">Geu3261_0496_002</name>
</gene>
<feature type="region of interest" description="Disordered" evidence="5">
    <location>
        <begin position="70"/>
        <end position="93"/>
    </location>
</feature>
<accession>A0A0D6Q3X9</accession>
<dbReference type="RefSeq" id="WP_082086159.1">
    <property type="nucleotide sequence ID" value="NZ_BANI01000411.1"/>
</dbReference>
<evidence type="ECO:0000313" key="7">
    <source>
        <dbReference type="EMBL" id="GAN98149.1"/>
    </source>
</evidence>
<dbReference type="Gene3D" id="1.10.260.40">
    <property type="entry name" value="lambda repressor-like DNA-binding domains"/>
    <property type="match status" value="1"/>
</dbReference>
<dbReference type="SUPFAM" id="SSF47413">
    <property type="entry name" value="lambda repressor-like DNA-binding domains"/>
    <property type="match status" value="1"/>
</dbReference>
<evidence type="ECO:0000259" key="6">
    <source>
        <dbReference type="Pfam" id="PF13693"/>
    </source>
</evidence>
<evidence type="ECO:0000256" key="3">
    <source>
        <dbReference type="ARBA" id="ARBA00023125"/>
    </source>
</evidence>
<keyword evidence="4" id="KW-0804">Transcription</keyword>
<dbReference type="EMBL" id="BANI01000411">
    <property type="protein sequence ID" value="GAN98149.1"/>
    <property type="molecule type" value="Genomic_DNA"/>
</dbReference>